<dbReference type="AlphaFoldDB" id="A0A6C0KK60"/>
<protein>
    <submittedName>
        <fullName evidence="2">Uncharacterized protein</fullName>
    </submittedName>
</protein>
<organism evidence="2">
    <name type="scientific">viral metagenome</name>
    <dbReference type="NCBI Taxonomy" id="1070528"/>
    <lineage>
        <taxon>unclassified sequences</taxon>
        <taxon>metagenomes</taxon>
        <taxon>organismal metagenomes</taxon>
    </lineage>
</organism>
<evidence type="ECO:0000256" key="1">
    <source>
        <dbReference type="SAM" id="MobiDB-lite"/>
    </source>
</evidence>
<evidence type="ECO:0000313" key="2">
    <source>
        <dbReference type="EMBL" id="QHU17551.1"/>
    </source>
</evidence>
<name>A0A6C0KK60_9ZZZZ</name>
<accession>A0A6C0KK60</accession>
<feature type="region of interest" description="Disordered" evidence="1">
    <location>
        <begin position="1"/>
        <end position="32"/>
    </location>
</feature>
<feature type="compositionally biased region" description="Basic residues" evidence="1">
    <location>
        <begin position="1"/>
        <end position="18"/>
    </location>
</feature>
<reference evidence="2" key="1">
    <citation type="journal article" date="2020" name="Nature">
        <title>Giant virus diversity and host interactions through global metagenomics.</title>
        <authorList>
            <person name="Schulz F."/>
            <person name="Roux S."/>
            <person name="Paez-Espino D."/>
            <person name="Jungbluth S."/>
            <person name="Walsh D.A."/>
            <person name="Denef V.J."/>
            <person name="McMahon K.D."/>
            <person name="Konstantinidis K.T."/>
            <person name="Eloe-Fadrosh E.A."/>
            <person name="Kyrpides N.C."/>
            <person name="Woyke T."/>
        </authorList>
    </citation>
    <scope>NUCLEOTIDE SEQUENCE</scope>
    <source>
        <strain evidence="2">GVMAG-S-3300012919-55</strain>
    </source>
</reference>
<dbReference type="EMBL" id="MN740916">
    <property type="protein sequence ID" value="QHU17551.1"/>
    <property type="molecule type" value="Genomic_DNA"/>
</dbReference>
<sequence length="289" mass="33549">MKTPKKGKHRKTSKKCGKGGKSSPLPKNYNMTLNNNHVRRAKSHNGEPVSAYNTSFNENLFLRESHNCYTYFLNLKSKKAMELCKDDFKYQNMCRRAQPGYLSGHPKLTKKDYKCGVIEERTLDDNPSIYKLDSIDDSCKPDYYKGAMVVAPGRDYHYYRLNDENVWTHKPGYKPSTALDSNNNEIIDPQLAARDYGGTLHYKDFCGYYCVPRNKNRKDMSHANQWNKAHEILEKKNIKNYNNQEKLVKSVVSHKQKTRKNNTHVTLGKRVASVIEKKKNNNITKKRKS</sequence>
<proteinExistence type="predicted"/>